<dbReference type="GO" id="GO:0004518">
    <property type="term" value="F:nuclease activity"/>
    <property type="evidence" value="ECO:0007669"/>
    <property type="project" value="InterPro"/>
</dbReference>
<feature type="domain" description="CD-NTase associated protein 4-like DNA endonuclease" evidence="2">
    <location>
        <begin position="23"/>
        <end position="224"/>
    </location>
</feature>
<organism evidence="3 4">
    <name type="scientific">Pseudoalteromonas rubra</name>
    <dbReference type="NCBI Taxonomy" id="43658"/>
    <lineage>
        <taxon>Bacteria</taxon>
        <taxon>Pseudomonadati</taxon>
        <taxon>Pseudomonadota</taxon>
        <taxon>Gammaproteobacteria</taxon>
        <taxon>Alteromonadales</taxon>
        <taxon>Pseudoalteromonadaceae</taxon>
        <taxon>Pseudoalteromonas</taxon>
    </lineage>
</organism>
<protein>
    <recommendedName>
        <fullName evidence="2">CD-NTase associated protein 4-like DNA endonuclease domain-containing protein</fullName>
    </recommendedName>
</protein>
<dbReference type="EMBL" id="LFZX01000023">
    <property type="protein sequence ID" value="KNC68427.1"/>
    <property type="molecule type" value="Genomic_DNA"/>
</dbReference>
<reference evidence="4" key="1">
    <citation type="submission" date="2015-07" db="EMBL/GenBank/DDBJ databases">
        <title>Draft genome sequence of a Pseudoalteromonas rubra strain, OCN096, isolated from Kaneohe Bay, Oahu, Hawaii.</title>
        <authorList>
            <person name="Beurmann S."/>
            <person name="Ushijima B."/>
            <person name="Belcaid M."/>
            <person name="Callahan S.M."/>
            <person name="Aeby G.S."/>
        </authorList>
    </citation>
    <scope>NUCLEOTIDE SEQUENCE [LARGE SCALE GENOMIC DNA]</scope>
    <source>
        <strain evidence="4">OCN096</strain>
    </source>
</reference>
<dbReference type="Proteomes" id="UP000036850">
    <property type="component" value="Unassembled WGS sequence"/>
</dbReference>
<sequence>MSANDAEENVVDNPLAQDAQREKSGSDTHRKYNYQYHWALCRILEAHENNDEYALFVECHDDVVITDSLNSLTAEFEFNQVKETSTKHTASSLFYKSGKNSVLAKLLLDSCGKSFSDRIKNINLVSTGGFDLKIKEKDLKLDVIKLGYLADTEIELIKEKLSKELPGIALPDKLAFVLPDLPNKSFRDTVKGRILNLLEKLSPGSHNDTGSIYRLLVEDLDQKGEDTFDYLEWERALKRKAITSTQVQDIIERNIKRTIDSDLTSSLSDVLKEYGFKSLRVRSIKHAFQRYYNRRLGTRNTQLIKLSKFIDEFELLHQDEFEEVSELEMAIRSDLPEYLKQEFNDENELIAAVLYELLSE</sequence>
<dbReference type="InterPro" id="IPR025382">
    <property type="entry name" value="Cap4-like_endonuclease_dom"/>
</dbReference>
<feature type="compositionally biased region" description="Acidic residues" evidence="1">
    <location>
        <begin position="1"/>
        <end position="10"/>
    </location>
</feature>
<dbReference type="AlphaFoldDB" id="A0A0L0EVD5"/>
<evidence type="ECO:0000256" key="1">
    <source>
        <dbReference type="SAM" id="MobiDB-lite"/>
    </source>
</evidence>
<feature type="region of interest" description="Disordered" evidence="1">
    <location>
        <begin position="1"/>
        <end position="27"/>
    </location>
</feature>
<dbReference type="PATRIC" id="fig|43658.6.peg.2876"/>
<evidence type="ECO:0000313" key="4">
    <source>
        <dbReference type="Proteomes" id="UP000036850"/>
    </source>
</evidence>
<name>A0A0L0EVD5_9GAMM</name>
<accession>A0A0L0EVD5</accession>
<comment type="caution">
    <text evidence="3">The sequence shown here is derived from an EMBL/GenBank/DDBJ whole genome shotgun (WGS) entry which is preliminary data.</text>
</comment>
<proteinExistence type="predicted"/>
<dbReference type="Pfam" id="PF14130">
    <property type="entry name" value="Cap4_nuclease"/>
    <property type="match status" value="1"/>
</dbReference>
<gene>
    <name evidence="3" type="ORF">AC626_04740</name>
</gene>
<evidence type="ECO:0000313" key="3">
    <source>
        <dbReference type="EMBL" id="KNC68427.1"/>
    </source>
</evidence>
<evidence type="ECO:0000259" key="2">
    <source>
        <dbReference type="Pfam" id="PF14130"/>
    </source>
</evidence>